<evidence type="ECO:0000256" key="9">
    <source>
        <dbReference type="ARBA" id="ARBA00047928"/>
    </source>
</evidence>
<keyword evidence="7 11" id="KW-0378">Hydrolase</keyword>
<dbReference type="KEGG" id="smo:SELMODRAFT_102829"/>
<dbReference type="EC" id="3.1.1.11" evidence="4 11"/>
<reference evidence="13 14" key="1">
    <citation type="journal article" date="2011" name="Science">
        <title>The Selaginella genome identifies genetic changes associated with the evolution of vascular plants.</title>
        <authorList>
            <person name="Banks J.A."/>
            <person name="Nishiyama T."/>
            <person name="Hasebe M."/>
            <person name="Bowman J.L."/>
            <person name="Gribskov M."/>
            <person name="dePamphilis C."/>
            <person name="Albert V.A."/>
            <person name="Aono N."/>
            <person name="Aoyama T."/>
            <person name="Ambrose B.A."/>
            <person name="Ashton N.W."/>
            <person name="Axtell M.J."/>
            <person name="Barker E."/>
            <person name="Barker M.S."/>
            <person name="Bennetzen J.L."/>
            <person name="Bonawitz N.D."/>
            <person name="Chapple C."/>
            <person name="Cheng C."/>
            <person name="Correa L.G."/>
            <person name="Dacre M."/>
            <person name="DeBarry J."/>
            <person name="Dreyer I."/>
            <person name="Elias M."/>
            <person name="Engstrom E.M."/>
            <person name="Estelle M."/>
            <person name="Feng L."/>
            <person name="Finet C."/>
            <person name="Floyd S.K."/>
            <person name="Frommer W.B."/>
            <person name="Fujita T."/>
            <person name="Gramzow L."/>
            <person name="Gutensohn M."/>
            <person name="Harholt J."/>
            <person name="Hattori M."/>
            <person name="Heyl A."/>
            <person name="Hirai T."/>
            <person name="Hiwatashi Y."/>
            <person name="Ishikawa M."/>
            <person name="Iwata M."/>
            <person name="Karol K.G."/>
            <person name="Koehler B."/>
            <person name="Kolukisaoglu U."/>
            <person name="Kubo M."/>
            <person name="Kurata T."/>
            <person name="Lalonde S."/>
            <person name="Li K."/>
            <person name="Li Y."/>
            <person name="Litt A."/>
            <person name="Lyons E."/>
            <person name="Manning G."/>
            <person name="Maruyama T."/>
            <person name="Michael T.P."/>
            <person name="Mikami K."/>
            <person name="Miyazaki S."/>
            <person name="Morinaga S."/>
            <person name="Murata T."/>
            <person name="Mueller-Roeber B."/>
            <person name="Nelson D.R."/>
            <person name="Obara M."/>
            <person name="Oguri Y."/>
            <person name="Olmstead R.G."/>
            <person name="Onodera N."/>
            <person name="Petersen B.L."/>
            <person name="Pils B."/>
            <person name="Prigge M."/>
            <person name="Rensing S.A."/>
            <person name="Riano-Pachon D.M."/>
            <person name="Roberts A.W."/>
            <person name="Sato Y."/>
            <person name="Scheller H.V."/>
            <person name="Schulz B."/>
            <person name="Schulz C."/>
            <person name="Shakirov E.V."/>
            <person name="Shibagaki N."/>
            <person name="Shinohara N."/>
            <person name="Shippen D.E."/>
            <person name="Soerensen I."/>
            <person name="Sotooka R."/>
            <person name="Sugimoto N."/>
            <person name="Sugita M."/>
            <person name="Sumikawa N."/>
            <person name="Tanurdzic M."/>
            <person name="Theissen G."/>
            <person name="Ulvskov P."/>
            <person name="Wakazuki S."/>
            <person name="Weng J.K."/>
            <person name="Willats W.W."/>
            <person name="Wipf D."/>
            <person name="Wolf P.G."/>
            <person name="Yang L."/>
            <person name="Zimmer A.D."/>
            <person name="Zhu Q."/>
            <person name="Mitros T."/>
            <person name="Hellsten U."/>
            <person name="Loque D."/>
            <person name="Otillar R."/>
            <person name="Salamov A."/>
            <person name="Schmutz J."/>
            <person name="Shapiro H."/>
            <person name="Lindquist E."/>
            <person name="Lucas S."/>
            <person name="Rokhsar D."/>
            <person name="Grigoriev I.V."/>
        </authorList>
    </citation>
    <scope>NUCLEOTIDE SEQUENCE [LARGE SCALE GENOMIC DNA]</scope>
</reference>
<feature type="domain" description="Pectinesterase catalytic" evidence="12">
    <location>
        <begin position="21"/>
        <end position="311"/>
    </location>
</feature>
<evidence type="ECO:0000256" key="7">
    <source>
        <dbReference type="ARBA" id="ARBA00022801"/>
    </source>
</evidence>
<dbReference type="STRING" id="88036.D8RVT4"/>
<dbReference type="InterPro" id="IPR000070">
    <property type="entry name" value="Pectinesterase_cat"/>
</dbReference>
<feature type="active site" evidence="10">
    <location>
        <position position="179"/>
    </location>
</feature>
<evidence type="ECO:0000256" key="1">
    <source>
        <dbReference type="ARBA" id="ARBA00004196"/>
    </source>
</evidence>
<dbReference type="OrthoDB" id="2019149at2759"/>
<protein>
    <recommendedName>
        <fullName evidence="4 11">Pectinesterase</fullName>
        <ecNumber evidence="4 11">3.1.1.11</ecNumber>
    </recommendedName>
</protein>
<keyword evidence="8 11" id="KW-0063">Aspartyl esterase</keyword>
<dbReference type="FunFam" id="2.160.20.10:FF:000008">
    <property type="entry name" value="Pectinesterase"/>
    <property type="match status" value="1"/>
</dbReference>
<dbReference type="UniPathway" id="UPA00545">
    <property type="reaction ID" value="UER00823"/>
</dbReference>
<comment type="pathway">
    <text evidence="2 11">Glycan metabolism; pectin degradation; 2-dehydro-3-deoxy-D-gluconate from pectin: step 1/5.</text>
</comment>
<dbReference type="PROSITE" id="PS00800">
    <property type="entry name" value="PECTINESTERASE_1"/>
    <property type="match status" value="1"/>
</dbReference>
<evidence type="ECO:0000256" key="4">
    <source>
        <dbReference type="ARBA" id="ARBA00013229"/>
    </source>
</evidence>
<dbReference type="AlphaFoldDB" id="D8RVT4"/>
<dbReference type="PANTHER" id="PTHR31321:SF112">
    <property type="entry name" value="PECTINESTERASE"/>
    <property type="match status" value="1"/>
</dbReference>
<dbReference type="EMBL" id="GL377591">
    <property type="protein sequence ID" value="EFJ23829.1"/>
    <property type="molecule type" value="Genomic_DNA"/>
</dbReference>
<gene>
    <name evidence="13" type="ORF">SELMODRAFT_102829</name>
</gene>
<comment type="subcellular location">
    <subcellularLocation>
        <location evidence="1">Cell envelope</location>
    </subcellularLocation>
    <subcellularLocation>
        <location evidence="11">Secreted</location>
        <location evidence="11">Cell wall</location>
    </subcellularLocation>
</comment>
<dbReference type="InterPro" id="IPR018040">
    <property type="entry name" value="Pectinesterase_Tyr_AS"/>
</dbReference>
<keyword evidence="14" id="KW-1185">Reference proteome</keyword>
<dbReference type="Gramene" id="EFJ23829">
    <property type="protein sequence ID" value="EFJ23829"/>
    <property type="gene ID" value="SELMODRAFT_102829"/>
</dbReference>
<dbReference type="eggNOG" id="ENOG502QTUS">
    <property type="taxonomic scope" value="Eukaryota"/>
</dbReference>
<evidence type="ECO:0000256" key="5">
    <source>
        <dbReference type="ARBA" id="ARBA00022525"/>
    </source>
</evidence>
<evidence type="ECO:0000256" key="10">
    <source>
        <dbReference type="PROSITE-ProRule" id="PRU10040"/>
    </source>
</evidence>
<dbReference type="InParanoid" id="D8RVT4"/>
<evidence type="ECO:0000313" key="13">
    <source>
        <dbReference type="EMBL" id="EFJ23829.1"/>
    </source>
</evidence>
<dbReference type="PROSITE" id="PS00503">
    <property type="entry name" value="PECTINESTERASE_2"/>
    <property type="match status" value="1"/>
</dbReference>
<dbReference type="SUPFAM" id="SSF51126">
    <property type="entry name" value="Pectin lyase-like"/>
    <property type="match status" value="1"/>
</dbReference>
<comment type="function">
    <text evidence="11">Acts in the modification of cell walls via demethylesterification of cell wall pectin.</text>
</comment>
<name>D8RVT4_SELML</name>
<comment type="catalytic activity">
    <reaction evidence="9 11">
        <text>[(1-&gt;4)-alpha-D-galacturonosyl methyl ester](n) + n H2O = [(1-&gt;4)-alpha-D-galacturonosyl](n) + n methanol + n H(+)</text>
        <dbReference type="Rhea" id="RHEA:22380"/>
        <dbReference type="Rhea" id="RHEA-COMP:14570"/>
        <dbReference type="Rhea" id="RHEA-COMP:14573"/>
        <dbReference type="ChEBI" id="CHEBI:15377"/>
        <dbReference type="ChEBI" id="CHEBI:15378"/>
        <dbReference type="ChEBI" id="CHEBI:17790"/>
        <dbReference type="ChEBI" id="CHEBI:140522"/>
        <dbReference type="ChEBI" id="CHEBI:140523"/>
        <dbReference type="EC" id="3.1.1.11"/>
    </reaction>
</comment>
<dbReference type="GO" id="GO:0042545">
    <property type="term" value="P:cell wall modification"/>
    <property type="evidence" value="ECO:0007669"/>
    <property type="project" value="UniProtKB-UniRule"/>
</dbReference>
<dbReference type="PANTHER" id="PTHR31321">
    <property type="entry name" value="ACYL-COA THIOESTER HYDROLASE YBHC-RELATED"/>
    <property type="match status" value="1"/>
</dbReference>
<dbReference type="InterPro" id="IPR012334">
    <property type="entry name" value="Pectin_lyas_fold"/>
</dbReference>
<evidence type="ECO:0000256" key="11">
    <source>
        <dbReference type="RuleBase" id="RU000589"/>
    </source>
</evidence>
<comment type="similarity">
    <text evidence="3">Belongs to the pectinesterase family.</text>
</comment>
<keyword evidence="11" id="KW-0134">Cell wall</keyword>
<dbReference type="Proteomes" id="UP000001514">
    <property type="component" value="Unassembled WGS sequence"/>
</dbReference>
<evidence type="ECO:0000256" key="3">
    <source>
        <dbReference type="ARBA" id="ARBA00008891"/>
    </source>
</evidence>
<sequence>MRVHHHLIESLVEAERNQSVIVVARDGFGNFSSIAEAIDSIPEQNQQRVIVRIKAGVYREKIAIPKSKPFVTLQGDGSSLTIITWNSTASDRNGTNLLKTYNSATISINSRFFIAKNITFQNEAIAHIHGETGKQAVALRISADMAAFYDCNFHGGQDTLYDHKGRHYFKRCFVQGSVDFIFGYGRSLYKDCHLYSIANKTGAITAQKRTIRNMNSGFSFVNCSITGSGRIYLGRAWGDRSRVVYSYTYMDALIAPQGWQNWNHPERNRTVFFAQYECSGPGAKTSQRVAWARTLTFEEAQPFLGTDFIHGETWLLST</sequence>
<dbReference type="Gene3D" id="2.160.20.10">
    <property type="entry name" value="Single-stranded right-handed beta-helix, Pectin lyase-like"/>
    <property type="match status" value="1"/>
</dbReference>
<evidence type="ECO:0000256" key="6">
    <source>
        <dbReference type="ARBA" id="ARBA00022729"/>
    </source>
</evidence>
<evidence type="ECO:0000259" key="12">
    <source>
        <dbReference type="Pfam" id="PF01095"/>
    </source>
</evidence>
<keyword evidence="6" id="KW-0732">Signal</keyword>
<dbReference type="InterPro" id="IPR033131">
    <property type="entry name" value="Pectinesterase_Asp_AS"/>
</dbReference>
<evidence type="ECO:0000256" key="2">
    <source>
        <dbReference type="ARBA" id="ARBA00005184"/>
    </source>
</evidence>
<accession>D8RVT4</accession>
<dbReference type="OMA" id="WARMLTD"/>
<proteinExistence type="inferred from homology"/>
<dbReference type="GO" id="GO:0030599">
    <property type="term" value="F:pectinesterase activity"/>
    <property type="evidence" value="ECO:0000318"/>
    <property type="project" value="GO_Central"/>
</dbReference>
<dbReference type="GO" id="GO:0045490">
    <property type="term" value="P:pectin catabolic process"/>
    <property type="evidence" value="ECO:0000318"/>
    <property type="project" value="GO_Central"/>
</dbReference>
<keyword evidence="5 11" id="KW-0964">Secreted</keyword>
<evidence type="ECO:0000313" key="14">
    <source>
        <dbReference type="Proteomes" id="UP000001514"/>
    </source>
</evidence>
<dbReference type="Pfam" id="PF01095">
    <property type="entry name" value="Pectinesterase"/>
    <property type="match status" value="1"/>
</dbReference>
<keyword evidence="11" id="KW-0961">Cell wall biogenesis/degradation</keyword>
<dbReference type="InterPro" id="IPR011050">
    <property type="entry name" value="Pectin_lyase_fold/virulence"/>
</dbReference>
<organism evidence="14">
    <name type="scientific">Selaginella moellendorffii</name>
    <name type="common">Spikemoss</name>
    <dbReference type="NCBI Taxonomy" id="88036"/>
    <lineage>
        <taxon>Eukaryota</taxon>
        <taxon>Viridiplantae</taxon>
        <taxon>Streptophyta</taxon>
        <taxon>Embryophyta</taxon>
        <taxon>Tracheophyta</taxon>
        <taxon>Lycopodiopsida</taxon>
        <taxon>Selaginellales</taxon>
        <taxon>Selaginellaceae</taxon>
        <taxon>Selaginella</taxon>
    </lineage>
</organism>
<evidence type="ECO:0000256" key="8">
    <source>
        <dbReference type="ARBA" id="ARBA00023085"/>
    </source>
</evidence>
<dbReference type="HOGENOM" id="CLU_012243_3_3_1"/>